<gene>
    <name evidence="2" type="ORF">BGI27_15115</name>
    <name evidence="3" type="ORF">CGU29_14825</name>
</gene>
<dbReference type="EMBL" id="MDUX01000064">
    <property type="protein sequence ID" value="KAF7598103.1"/>
    <property type="molecule type" value="Genomic_DNA"/>
</dbReference>
<feature type="domain" description="(S)-ureidoglycine aminohydrolase cupin" evidence="1">
    <location>
        <begin position="19"/>
        <end position="91"/>
    </location>
</feature>
<accession>A0A272ENN0</accession>
<sequence>MSSEQQIVIERQVDAARREALGVVDWPVWEKEISEFPWFYDSSETCCLIAGEVVVTPEGGEPVTLRTGDLATFPVGTACTWRVVAPLRKHYCFG</sequence>
<comment type="caution">
    <text evidence="3">The sequence shown here is derived from an EMBL/GenBank/DDBJ whole genome shotgun (WGS) entry which is preliminary data.</text>
</comment>
<dbReference type="PANTHER" id="PTHR33271:SF22">
    <property type="entry name" value="OS04G0445200 PROTEIN"/>
    <property type="match status" value="1"/>
</dbReference>
<dbReference type="Proteomes" id="UP000623509">
    <property type="component" value="Unassembled WGS sequence"/>
</dbReference>
<dbReference type="SUPFAM" id="SSF51182">
    <property type="entry name" value="RmlC-like cupins"/>
    <property type="match status" value="1"/>
</dbReference>
<dbReference type="InterPro" id="IPR008579">
    <property type="entry name" value="UGlyAH_Cupin_dom"/>
</dbReference>
<organism evidence="3 4">
    <name type="scientific">Candidatus Dactylopiibacterium carminicum</name>
    <dbReference type="NCBI Taxonomy" id="857335"/>
    <lineage>
        <taxon>Bacteria</taxon>
        <taxon>Pseudomonadati</taxon>
        <taxon>Pseudomonadota</taxon>
        <taxon>Betaproteobacteria</taxon>
        <taxon>Rhodocyclales</taxon>
        <taxon>Rhodocyclaceae</taxon>
        <taxon>Candidatus Dactylopiibacterium</taxon>
    </lineage>
</organism>
<dbReference type="Proteomes" id="UP000216107">
    <property type="component" value="Unassembled WGS sequence"/>
</dbReference>
<protein>
    <submittedName>
        <fullName evidence="3">Cupin</fullName>
    </submittedName>
    <submittedName>
        <fullName evidence="2">DUF861 domain-containing protein</fullName>
    </submittedName>
</protein>
<dbReference type="PANTHER" id="PTHR33271">
    <property type="entry name" value="OS04G0445200 PROTEIN"/>
    <property type="match status" value="1"/>
</dbReference>
<keyword evidence="5" id="KW-1185">Reference proteome</keyword>
<dbReference type="Gene3D" id="2.60.120.10">
    <property type="entry name" value="Jelly Rolls"/>
    <property type="match status" value="1"/>
</dbReference>
<dbReference type="OrthoDB" id="9799053at2"/>
<dbReference type="EMBL" id="NMRN01000063">
    <property type="protein sequence ID" value="PAS91727.1"/>
    <property type="molecule type" value="Genomic_DNA"/>
</dbReference>
<dbReference type="CDD" id="cd02227">
    <property type="entry name" value="cupin_TM1112-like"/>
    <property type="match status" value="1"/>
</dbReference>
<reference evidence="2 5" key="1">
    <citation type="submission" date="2016-08" db="EMBL/GenBank/DDBJ databases">
        <title>Candidatus Dactylopiibacterium carminicum genome sequence.</title>
        <authorList>
            <person name="Ramirez-Puebla S.T."/>
            <person name="Ormeno-Orrillo E."/>
            <person name="Vera-Ponce De Leon A."/>
            <person name="Luis L."/>
            <person name="Sanchez-Flores A."/>
            <person name="Monica R."/>
            <person name="Martinez-Romero E."/>
        </authorList>
    </citation>
    <scope>NUCLEOTIDE SEQUENCE [LARGE SCALE GENOMIC DNA]</scope>
    <source>
        <strain evidence="2">END1</strain>
    </source>
</reference>
<evidence type="ECO:0000259" key="1">
    <source>
        <dbReference type="Pfam" id="PF05899"/>
    </source>
</evidence>
<proteinExistence type="predicted"/>
<evidence type="ECO:0000313" key="3">
    <source>
        <dbReference type="EMBL" id="PAS91727.1"/>
    </source>
</evidence>
<reference evidence="3 4" key="2">
    <citation type="submission" date="2017-07" db="EMBL/GenBank/DDBJ databases">
        <title>Candidatus Dactylopiibacterium carminicum, a nitrogen-fixing symbiont of the cochineal insect Dactylopius coccus and Dactylopius opuntiae (Hemiptera: Coccoidea: Dactylopiidae).</title>
        <authorList>
            <person name="Vera A."/>
        </authorList>
    </citation>
    <scope>NUCLEOTIDE SEQUENCE [LARGE SCALE GENOMIC DNA]</scope>
    <source>
        <strain evidence="3 4">NFDCM</strain>
    </source>
</reference>
<dbReference type="Pfam" id="PF05899">
    <property type="entry name" value="Cupin_3"/>
    <property type="match status" value="1"/>
</dbReference>
<dbReference type="AlphaFoldDB" id="A0A272ENN0"/>
<dbReference type="InterPro" id="IPR014710">
    <property type="entry name" value="RmlC-like_jellyroll"/>
</dbReference>
<name>A0A272ENN0_9RHOO</name>
<evidence type="ECO:0000313" key="2">
    <source>
        <dbReference type="EMBL" id="KAF7598103.1"/>
    </source>
</evidence>
<evidence type="ECO:0000313" key="5">
    <source>
        <dbReference type="Proteomes" id="UP000623509"/>
    </source>
</evidence>
<dbReference type="RefSeq" id="WP_095525670.1">
    <property type="nucleotide sequence ID" value="NZ_MDUX01000064.1"/>
</dbReference>
<evidence type="ECO:0000313" key="4">
    <source>
        <dbReference type="Proteomes" id="UP000216107"/>
    </source>
</evidence>
<dbReference type="InterPro" id="IPR011051">
    <property type="entry name" value="RmlC_Cupin_sf"/>
</dbReference>